<accession>A0A1J5TKG8</accession>
<dbReference type="Proteomes" id="UP000183615">
    <property type="component" value="Unassembled WGS sequence"/>
</dbReference>
<name>A0A1J5TKG8_9ARCH</name>
<reference evidence="2 3" key="1">
    <citation type="submission" date="2016-08" db="EMBL/GenBank/DDBJ databases">
        <title>New Insights into Marine Group III Euryarchaeota, from dark to light.</title>
        <authorList>
            <person name="Haro-Moreno J.M."/>
            <person name="Rodriguez-Valera F."/>
            <person name="Lopez-Garcia P."/>
            <person name="Moreira D."/>
            <person name="Martin-Cuadrado A.B."/>
        </authorList>
    </citation>
    <scope>NUCLEOTIDE SEQUENCE [LARGE SCALE GENOMIC DNA]</scope>
    <source>
        <strain evidence="2">CG-Epi2</strain>
    </source>
</reference>
<keyword evidence="1" id="KW-1133">Transmembrane helix</keyword>
<proteinExistence type="predicted"/>
<evidence type="ECO:0000313" key="2">
    <source>
        <dbReference type="EMBL" id="OIR21457.1"/>
    </source>
</evidence>
<protein>
    <submittedName>
        <fullName evidence="2">Uncharacterized protein</fullName>
    </submittedName>
</protein>
<feature type="transmembrane region" description="Helical" evidence="1">
    <location>
        <begin position="34"/>
        <end position="52"/>
    </location>
</feature>
<evidence type="ECO:0000313" key="3">
    <source>
        <dbReference type="Proteomes" id="UP000183615"/>
    </source>
</evidence>
<keyword evidence="1" id="KW-0812">Transmembrane</keyword>
<comment type="caution">
    <text evidence="2">The sequence shown here is derived from an EMBL/GenBank/DDBJ whole genome shotgun (WGS) entry which is preliminary data.</text>
</comment>
<organism evidence="2 3">
    <name type="scientific">Marine Group III euryarchaeote CG-Epi2</name>
    <dbReference type="NCBI Taxonomy" id="1888996"/>
    <lineage>
        <taxon>Archaea</taxon>
        <taxon>Methanobacteriati</taxon>
        <taxon>Thermoplasmatota</taxon>
        <taxon>Thermoplasmata</taxon>
        <taxon>Candidatus Thermoprofundales</taxon>
    </lineage>
</organism>
<keyword evidence="1" id="KW-0472">Membrane</keyword>
<dbReference type="AlphaFoldDB" id="A0A1J5TKG8"/>
<evidence type="ECO:0000256" key="1">
    <source>
        <dbReference type="SAM" id="Phobius"/>
    </source>
</evidence>
<gene>
    <name evidence="2" type="ORF">BET99_02320</name>
</gene>
<sequence length="238" mass="25693">MGLGKNLDAGMSKFENYNNSEVYKLGNYSITGRLISGFVGFFIIILMLMVTFSSAANSFMVSELGGSRAYVGDLVVTEVEGPSLSGTLNPGDSIDFGYMASEMDWDHVDNSRISYFDVTVDWDANGGAGGGRQVTFDVSSQNNTNGQSQTDNGGGGVITIPWSVNQEIMLNNGTISNNADSSDEFISNLEVSGEWMGGTFTFSSSSTGSLVFSESVDYTISLTMYTWDIENIREIQEL</sequence>
<dbReference type="EMBL" id="MIYZ01000041">
    <property type="protein sequence ID" value="OIR21457.1"/>
    <property type="molecule type" value="Genomic_DNA"/>
</dbReference>